<organism evidence="2 3">
    <name type="scientific">Niastella soli</name>
    <dbReference type="NCBI Taxonomy" id="2821487"/>
    <lineage>
        <taxon>Bacteria</taxon>
        <taxon>Pseudomonadati</taxon>
        <taxon>Bacteroidota</taxon>
        <taxon>Chitinophagia</taxon>
        <taxon>Chitinophagales</taxon>
        <taxon>Chitinophagaceae</taxon>
        <taxon>Niastella</taxon>
    </lineage>
</organism>
<name>A0ABS3Z2S5_9BACT</name>
<dbReference type="InterPro" id="IPR006652">
    <property type="entry name" value="Kelch_1"/>
</dbReference>
<evidence type="ECO:0008006" key="4">
    <source>
        <dbReference type="Google" id="ProtNLM"/>
    </source>
</evidence>
<keyword evidence="3" id="KW-1185">Reference proteome</keyword>
<evidence type="ECO:0000313" key="2">
    <source>
        <dbReference type="EMBL" id="MBO9204472.1"/>
    </source>
</evidence>
<comment type="caution">
    <text evidence="2">The sequence shown here is derived from an EMBL/GenBank/DDBJ whole genome shotgun (WGS) entry which is preliminary data.</text>
</comment>
<reference evidence="2 3" key="1">
    <citation type="submission" date="2021-03" db="EMBL/GenBank/DDBJ databases">
        <title>Assistant Professor.</title>
        <authorList>
            <person name="Huq M.A."/>
        </authorList>
    </citation>
    <scope>NUCLEOTIDE SEQUENCE [LARGE SCALE GENOMIC DNA]</scope>
    <source>
        <strain evidence="2 3">MAH-29</strain>
    </source>
</reference>
<accession>A0ABS3Z2S5</accession>
<keyword evidence="1" id="KW-0812">Transmembrane</keyword>
<dbReference type="SUPFAM" id="SSF117281">
    <property type="entry name" value="Kelch motif"/>
    <property type="match status" value="1"/>
</dbReference>
<dbReference type="PANTHER" id="PTHR35807:SF1">
    <property type="entry name" value="TRANSCRIPTIONAL REGULATOR REDD"/>
    <property type="match status" value="1"/>
</dbReference>
<dbReference type="Proteomes" id="UP000677244">
    <property type="component" value="Unassembled WGS sequence"/>
</dbReference>
<dbReference type="InterPro" id="IPR051677">
    <property type="entry name" value="AfsR-DnrI-RedD_regulator"/>
</dbReference>
<gene>
    <name evidence="2" type="ORF">J7I42_29555</name>
</gene>
<dbReference type="Gene3D" id="2.120.10.80">
    <property type="entry name" value="Kelch-type beta propeller"/>
    <property type="match status" value="1"/>
</dbReference>
<proteinExistence type="predicted"/>
<evidence type="ECO:0000313" key="3">
    <source>
        <dbReference type="Proteomes" id="UP000677244"/>
    </source>
</evidence>
<keyword evidence="1" id="KW-1133">Transmembrane helix</keyword>
<dbReference type="Pfam" id="PF01344">
    <property type="entry name" value="Kelch_1"/>
    <property type="match status" value="1"/>
</dbReference>
<sequence>MLKPVIAILLIIVGLHTYDARAQPYGLQFSSHEVIPEKRTSLDLTANGPLQLADETEIAFDLIFQPHKAIYFGYVMRLITTGNQHIDIVYNQRSASFNFVNGEQISGTLPVDTAMLLNGWNHFVLRINPVKKKLFYSINNSLAGNGPLAVKPASEYRLYFGSNSYEGFQTTDIPPACIKDIRIWNDGKSRLFFPLSESDGLTATDKQEKRKAVVKNPVWIKPRHQIWENVYSVNTKATASIAFDKKREVLYIVSADSLYTLNLTNMVVQTIGFNIKRDSIPPGNQSIYIPLTDSLYNFYIDSKQVSRYDTGSKRWNHHFNFKDLTVYWQANKFFSAFDTSLYIIGGYGQLQYKNQVQRYHLNSQQWETLQPTGDFFMPRYMASAGTNDAGDTAYLVGGYGSTTGDQTINPRFTYDFTRFDVRSKSFHTLFQLKEPSRQFCFANQMVVDAPTNTWYALVYPTDRFNAALQLIQGSLTSPAYNQLGDSIPYSYYDIASYADLYYCQSSRKLVAVTLYTANNRTDVKVFSIDFPPGAVTTIANQPGLFSNWKLYVLTIAGLLLAAAGLAVVRRKKAIRQKRTPTIIPSPAPAIATGSALQREEPVALPEPGPLVKASAIYLFGNFEVYDSTAHDVTTQLTPLLKELLILIVTHTIRTGKGIPQEKLFEILWRDKQQKDAKNNYSVNIAKLKPILESIGACHIEKVNGKIQLVAEENALYLDYLAFNTIVRKSGCSPAEKQTLLTILERGSFLNEVNYTWLDDIKSEVSGLAIDWLLTNFNTNTITDSGSIIRIANAVFQFDQLNETALEYKCKALIAQGRYGLALETFQKFEKEYEHSYGEKPGKTFNEITERQ</sequence>
<dbReference type="PANTHER" id="PTHR35807">
    <property type="entry name" value="TRANSCRIPTIONAL REGULATOR REDD-RELATED"/>
    <property type="match status" value="1"/>
</dbReference>
<dbReference type="RefSeq" id="WP_209143092.1">
    <property type="nucleotide sequence ID" value="NZ_JAGHKO010000014.1"/>
</dbReference>
<feature type="transmembrane region" description="Helical" evidence="1">
    <location>
        <begin position="548"/>
        <end position="568"/>
    </location>
</feature>
<dbReference type="InterPro" id="IPR015915">
    <property type="entry name" value="Kelch-typ_b-propeller"/>
</dbReference>
<protein>
    <recommendedName>
        <fullName evidence="4">Galactose oxidase</fullName>
    </recommendedName>
</protein>
<keyword evidence="1" id="KW-0472">Membrane</keyword>
<dbReference type="EMBL" id="JAGHKO010000014">
    <property type="protein sequence ID" value="MBO9204472.1"/>
    <property type="molecule type" value="Genomic_DNA"/>
</dbReference>
<evidence type="ECO:0000256" key="1">
    <source>
        <dbReference type="SAM" id="Phobius"/>
    </source>
</evidence>